<dbReference type="Proteomes" id="UP000183832">
    <property type="component" value="Unassembled WGS sequence"/>
</dbReference>
<evidence type="ECO:0000313" key="2">
    <source>
        <dbReference type="EMBL" id="CRL03732.1"/>
    </source>
</evidence>
<keyword evidence="1" id="KW-0732">Signal</keyword>
<proteinExistence type="predicted"/>
<evidence type="ECO:0000313" key="3">
    <source>
        <dbReference type="Proteomes" id="UP000183832"/>
    </source>
</evidence>
<feature type="signal peptide" evidence="1">
    <location>
        <begin position="1"/>
        <end position="19"/>
    </location>
</feature>
<protein>
    <submittedName>
        <fullName evidence="2">CLUMA_CG016240, isoform A</fullName>
    </submittedName>
</protein>
<name>A0A1J1IVX8_9DIPT</name>
<reference evidence="2 3" key="1">
    <citation type="submission" date="2015-04" db="EMBL/GenBank/DDBJ databases">
        <authorList>
            <person name="Syromyatnikov M.Y."/>
            <person name="Popov V.N."/>
        </authorList>
    </citation>
    <scope>NUCLEOTIDE SEQUENCE [LARGE SCALE GENOMIC DNA]</scope>
</reference>
<evidence type="ECO:0000256" key="1">
    <source>
        <dbReference type="SAM" id="SignalP"/>
    </source>
</evidence>
<gene>
    <name evidence="2" type="ORF">CLUMA_CG016240</name>
</gene>
<accession>A0A1J1IVX8</accession>
<dbReference type="OrthoDB" id="7787241at2759"/>
<dbReference type="EMBL" id="CVRI01000059">
    <property type="protein sequence ID" value="CRL03732.1"/>
    <property type="molecule type" value="Genomic_DNA"/>
</dbReference>
<dbReference type="AlphaFoldDB" id="A0A1J1IVX8"/>
<sequence>MILRVFIIVVITLTTMTESKEIDITMKSHPMFECLASYARTKGIQDPTFDDVDYDSTKEECIKMRQHFISEIRKEIRSKISEAEVPLKFSNCIYDKLSGSETFVNSIIKAAALEYSGKSQEAGQLNNTVDTVLDYIKTLVLSCKTEADFGDQFDSFFVKSEEKIKKNVTDYEEEYCLKKYLIKNNLIDTILYVVQANPQNINVTGLNCEEMIKEANDDIYDQLAIAYLENSNFGNPEKVDCAIEKFLVDNEEVKRNARNGLVVLWSLLCKVRYLMMKICYLMLFGIIFLWCNEKVEADENPSFECLASYSKAKGFNEPEFDGVNYDDKKEECVKAIKAFKAKVRGDIIEKMAEVTTDKQQAKCINEKFTKEDMFVDNIIKGEALASVDDKDKSDKLRDIEKFAEDFITSAITSCLEIQGE</sequence>
<keyword evidence="3" id="KW-1185">Reference proteome</keyword>
<feature type="chain" id="PRO_5012453036" evidence="1">
    <location>
        <begin position="20"/>
        <end position="420"/>
    </location>
</feature>
<organism evidence="2 3">
    <name type="scientific">Clunio marinus</name>
    <dbReference type="NCBI Taxonomy" id="568069"/>
    <lineage>
        <taxon>Eukaryota</taxon>
        <taxon>Metazoa</taxon>
        <taxon>Ecdysozoa</taxon>
        <taxon>Arthropoda</taxon>
        <taxon>Hexapoda</taxon>
        <taxon>Insecta</taxon>
        <taxon>Pterygota</taxon>
        <taxon>Neoptera</taxon>
        <taxon>Endopterygota</taxon>
        <taxon>Diptera</taxon>
        <taxon>Nematocera</taxon>
        <taxon>Chironomoidea</taxon>
        <taxon>Chironomidae</taxon>
        <taxon>Clunio</taxon>
    </lineage>
</organism>